<comment type="pathway">
    <text evidence="11">Sulfur metabolism; hydrogen sulfide biosynthesis; hydrogen sulfide from sulfite (NADPH route): step 1/1.</text>
</comment>
<evidence type="ECO:0000256" key="5">
    <source>
        <dbReference type="ARBA" id="ARBA00022723"/>
    </source>
</evidence>
<dbReference type="InterPro" id="IPR036136">
    <property type="entry name" value="Nit/Sulf_reduc_fer-like_dom_sf"/>
</dbReference>
<comment type="function">
    <text evidence="11">Component of the sulfite reductase complex that catalyzes the 6-electron reduction of sulfite to sulfide. This is one of several activities required for the biosynthesis of L-cysteine from sulfate.</text>
</comment>
<dbReference type="RefSeq" id="WP_250223372.1">
    <property type="nucleotide sequence ID" value="NZ_CP097762.1"/>
</dbReference>
<feature type="binding site" evidence="11">
    <location>
        <position position="490"/>
    </location>
    <ligand>
        <name>[4Fe-4S] cluster</name>
        <dbReference type="ChEBI" id="CHEBI:49883"/>
    </ligand>
</feature>
<feature type="domain" description="Nitrite/sulphite reductase 4Fe-4S" evidence="12">
    <location>
        <begin position="179"/>
        <end position="335"/>
    </location>
</feature>
<dbReference type="SUPFAM" id="SSF55124">
    <property type="entry name" value="Nitrite/Sulfite reductase N-terminal domain-like"/>
    <property type="match status" value="2"/>
</dbReference>
<dbReference type="InterPro" id="IPR006066">
    <property type="entry name" value="NO2/SO3_Rdtase_FeS/sirohaem_BS"/>
</dbReference>
<gene>
    <name evidence="11 14" type="primary">cysI</name>
    <name evidence="14" type="ORF">M9405_00705</name>
</gene>
<dbReference type="GO" id="GO:0004783">
    <property type="term" value="F:sulfite reductase (NADPH) activity"/>
    <property type="evidence" value="ECO:0007669"/>
    <property type="project" value="UniProtKB-EC"/>
</dbReference>
<name>A0ABY4STN1_9ENTR</name>
<sequence>MKEKTQYVNFIKNSTQPLSDNERIKKTSNFLRGTITKDLNNNLTGGFNSDNSQLIKFHGMYQQDDRDVRIERTQQKLEPLINIMLRCRLPGGVIRPRQWLAIDDFSNKYTLYETIRLTTRQTFQLHGLLKPNLKKIHNLLHTIELDSIATAGDVNRNVVCTANPTESEYHYQVWEIAKSISKHLLPKSHAYAEIWLDGKKTESTESEPILSATYLPRKFKIAIAIPPINDVDVHANDLSFIAIKNNINKKIIGFNVLVGGGLAMTYGDVTTYPCKAREFGYINTQDILKITEAIVTVQRDWGDRSDRKHAKTKYTLIKVGVQTFKAEVERRAGIKFAPIHSYKFTHRGDCFGWIEDIKHDWHLTLFIENGRITNNNPNKLLKNGIRAIAKVHSGCFRLTTNQNLIISGVSPNNKYIIDNILKKYGISNHDSTPQRKASMACVALPTCPLAMAEAERFLPQFITKVENIMSKYKLEKNAIILRVTGCPNSCARAMLSEIGLTGRSIGRYNLYLGGDNIGTRIPRLYRENITEQDILNILDTTIGRWAKERRNNESYGDYVVRIGIVKPVINSEEDFYE</sequence>
<evidence type="ECO:0000313" key="14">
    <source>
        <dbReference type="EMBL" id="URJ25241.1"/>
    </source>
</evidence>
<dbReference type="InterPro" id="IPR045169">
    <property type="entry name" value="NO2/SO3_Rdtase_4Fe4S_prot"/>
</dbReference>
<dbReference type="NCBIfam" id="TIGR02041">
    <property type="entry name" value="CysI"/>
    <property type="match status" value="1"/>
</dbReference>
<keyword evidence="9 11" id="KW-0411">Iron-sulfur</keyword>
<comment type="catalytic activity">
    <reaction evidence="11">
        <text>hydrogen sulfide + 3 NADP(+) + 3 H2O = sulfite + 3 NADPH + 4 H(+)</text>
        <dbReference type="Rhea" id="RHEA:13801"/>
        <dbReference type="ChEBI" id="CHEBI:15377"/>
        <dbReference type="ChEBI" id="CHEBI:15378"/>
        <dbReference type="ChEBI" id="CHEBI:17359"/>
        <dbReference type="ChEBI" id="CHEBI:29919"/>
        <dbReference type="ChEBI" id="CHEBI:57783"/>
        <dbReference type="ChEBI" id="CHEBI:58349"/>
        <dbReference type="EC" id="1.8.1.2"/>
    </reaction>
</comment>
<proteinExistence type="inferred from homology"/>
<dbReference type="Pfam" id="PF03460">
    <property type="entry name" value="NIR_SIR_ferr"/>
    <property type="match status" value="2"/>
</dbReference>
<dbReference type="NCBIfam" id="NF010029">
    <property type="entry name" value="PRK13504.1"/>
    <property type="match status" value="1"/>
</dbReference>
<comment type="cofactor">
    <cofactor evidence="11">
        <name>siroheme</name>
        <dbReference type="ChEBI" id="CHEBI:60052"/>
    </cofactor>
    <text evidence="11">Binds 1 siroheme per subunit.</text>
</comment>
<dbReference type="PANTHER" id="PTHR11493:SF47">
    <property type="entry name" value="SULFITE REDUCTASE [NADPH] SUBUNIT BETA"/>
    <property type="match status" value="1"/>
</dbReference>
<feature type="binding site" evidence="11">
    <location>
        <position position="486"/>
    </location>
    <ligand>
        <name>[4Fe-4S] cluster</name>
        <dbReference type="ChEBI" id="CHEBI:49883"/>
    </ligand>
</feature>
<feature type="domain" description="Nitrite/Sulfite reductase ferredoxin-like" evidence="13">
    <location>
        <begin position="360"/>
        <end position="421"/>
    </location>
</feature>
<protein>
    <recommendedName>
        <fullName evidence="11">Sulfite reductase [NADPH] hemoprotein beta-component</fullName>
        <shortName evidence="11">SiR-HP</shortName>
        <shortName evidence="11">SiRHP</shortName>
        <ecNumber evidence="11">1.8.1.2</ecNumber>
    </recommendedName>
</protein>
<dbReference type="Gene3D" id="3.30.413.10">
    <property type="entry name" value="Sulfite Reductase Hemoprotein, domain 1"/>
    <property type="match status" value="2"/>
</dbReference>
<keyword evidence="3 11" id="KW-0028">Amino-acid biosynthesis</keyword>
<evidence type="ECO:0000313" key="15">
    <source>
        <dbReference type="Proteomes" id="UP001056834"/>
    </source>
</evidence>
<dbReference type="Proteomes" id="UP001056834">
    <property type="component" value="Chromosome"/>
</dbReference>
<accession>A0ABY4STN1</accession>
<keyword evidence="10 11" id="KW-0198">Cysteine biosynthesis</keyword>
<keyword evidence="6 11" id="KW-0521">NADP</keyword>
<keyword evidence="7 11" id="KW-0560">Oxidoreductase</keyword>
<keyword evidence="2 11" id="KW-0004">4Fe-4S</keyword>
<dbReference type="PROSITE" id="PS00365">
    <property type="entry name" value="NIR_SIR"/>
    <property type="match status" value="1"/>
</dbReference>
<evidence type="ECO:0000259" key="12">
    <source>
        <dbReference type="Pfam" id="PF01077"/>
    </source>
</evidence>
<dbReference type="PANTHER" id="PTHR11493">
    <property type="entry name" value="SULFITE REDUCTASE [NADPH] SUBUNIT BETA-RELATED"/>
    <property type="match status" value="1"/>
</dbReference>
<keyword evidence="4 11" id="KW-0349">Heme</keyword>
<evidence type="ECO:0000256" key="9">
    <source>
        <dbReference type="ARBA" id="ARBA00023014"/>
    </source>
</evidence>
<comment type="subunit">
    <text evidence="11">Alpha(8)-beta(8). The alpha component is a flavoprotein, the beta component is a hemoprotein.</text>
</comment>
<evidence type="ECO:0000256" key="1">
    <source>
        <dbReference type="ARBA" id="ARBA00010429"/>
    </source>
</evidence>
<evidence type="ECO:0000256" key="11">
    <source>
        <dbReference type="HAMAP-Rule" id="MF_01540"/>
    </source>
</evidence>
<comment type="similarity">
    <text evidence="1 11">Belongs to the nitrite and sulfite reductase 4Fe-4S domain family.</text>
</comment>
<evidence type="ECO:0000256" key="8">
    <source>
        <dbReference type="ARBA" id="ARBA00023004"/>
    </source>
</evidence>
<keyword evidence="8 11" id="KW-0408">Iron</keyword>
<dbReference type="HAMAP" id="MF_01540">
    <property type="entry name" value="CysI"/>
    <property type="match status" value="1"/>
</dbReference>
<dbReference type="InterPro" id="IPR006067">
    <property type="entry name" value="NO2/SO3_Rdtase_4Fe4S_dom"/>
</dbReference>
<organism evidence="14 15">
    <name type="scientific">Candidatus Blochmannia ocreatus</name>
    <name type="common">nom. nud.</name>
    <dbReference type="NCBI Taxonomy" id="251538"/>
    <lineage>
        <taxon>Bacteria</taxon>
        <taxon>Pseudomonadati</taxon>
        <taxon>Pseudomonadota</taxon>
        <taxon>Gammaproteobacteria</taxon>
        <taxon>Enterobacterales</taxon>
        <taxon>Enterobacteriaceae</taxon>
        <taxon>ant endosymbionts</taxon>
        <taxon>Candidatus Blochmanniella</taxon>
    </lineage>
</organism>
<dbReference type="EMBL" id="CP097762">
    <property type="protein sequence ID" value="URJ25241.1"/>
    <property type="molecule type" value="Genomic_DNA"/>
</dbReference>
<dbReference type="InterPro" id="IPR045854">
    <property type="entry name" value="NO2/SO3_Rdtase_4Fe4S_sf"/>
</dbReference>
<feature type="binding site" description="axial binding residue" evidence="11">
    <location>
        <position position="490"/>
    </location>
    <ligand>
        <name>siroheme</name>
        <dbReference type="ChEBI" id="CHEBI:60052"/>
    </ligand>
    <ligandPart>
        <name>Fe</name>
        <dbReference type="ChEBI" id="CHEBI:18248"/>
    </ligandPart>
</feature>
<feature type="binding site" evidence="11">
    <location>
        <position position="447"/>
    </location>
    <ligand>
        <name>[4Fe-4S] cluster</name>
        <dbReference type="ChEBI" id="CHEBI:49883"/>
    </ligand>
</feature>
<dbReference type="SUPFAM" id="SSF56014">
    <property type="entry name" value="Nitrite and sulphite reductase 4Fe-4S domain-like"/>
    <property type="match status" value="2"/>
</dbReference>
<evidence type="ECO:0000256" key="3">
    <source>
        <dbReference type="ARBA" id="ARBA00022605"/>
    </source>
</evidence>
<evidence type="ECO:0000256" key="10">
    <source>
        <dbReference type="ARBA" id="ARBA00023192"/>
    </source>
</evidence>
<dbReference type="InterPro" id="IPR011786">
    <property type="entry name" value="CysI"/>
</dbReference>
<dbReference type="EC" id="1.8.1.2" evidence="11"/>
<evidence type="ECO:0000256" key="2">
    <source>
        <dbReference type="ARBA" id="ARBA00022485"/>
    </source>
</evidence>
<keyword evidence="15" id="KW-1185">Reference proteome</keyword>
<dbReference type="PRINTS" id="PR00397">
    <property type="entry name" value="SIROHAEM"/>
</dbReference>
<evidence type="ECO:0000256" key="7">
    <source>
        <dbReference type="ARBA" id="ARBA00023002"/>
    </source>
</evidence>
<dbReference type="InterPro" id="IPR005117">
    <property type="entry name" value="NiRdtase/SiRdtase_haem-b_fer"/>
</dbReference>
<dbReference type="Pfam" id="PF01077">
    <property type="entry name" value="NIR_SIR"/>
    <property type="match status" value="1"/>
</dbReference>
<evidence type="ECO:0000256" key="4">
    <source>
        <dbReference type="ARBA" id="ARBA00022617"/>
    </source>
</evidence>
<keyword evidence="5 11" id="KW-0479">Metal-binding</keyword>
<feature type="binding site" evidence="11">
    <location>
        <position position="441"/>
    </location>
    <ligand>
        <name>[4Fe-4S] cluster</name>
        <dbReference type="ChEBI" id="CHEBI:49883"/>
    </ligand>
</feature>
<comment type="cofactor">
    <cofactor evidence="11">
        <name>[4Fe-4S] cluster</name>
        <dbReference type="ChEBI" id="CHEBI:49883"/>
    </cofactor>
    <text evidence="11">Binds 1 [4Fe-4S] cluster per subunit.</text>
</comment>
<evidence type="ECO:0000259" key="13">
    <source>
        <dbReference type="Pfam" id="PF03460"/>
    </source>
</evidence>
<reference evidence="14" key="1">
    <citation type="submission" date="2022-05" db="EMBL/GenBank/DDBJ databases">
        <title>Impact of host demography and evolutionary history on endosymbiont molecular evolution: a test in carpenter ants (Genus Camponotus) and their Blochmannia endosymbionts.</title>
        <authorList>
            <person name="Manthey J.D."/>
            <person name="Giron J.C."/>
            <person name="Hruska J.P."/>
        </authorList>
    </citation>
    <scope>NUCLEOTIDE SEQUENCE</scope>
    <source>
        <strain evidence="14">C-006</strain>
    </source>
</reference>
<feature type="domain" description="Nitrite/Sulfite reductase ferredoxin-like" evidence="13">
    <location>
        <begin position="84"/>
        <end position="141"/>
    </location>
</feature>
<evidence type="ECO:0000256" key="6">
    <source>
        <dbReference type="ARBA" id="ARBA00022857"/>
    </source>
</evidence>